<proteinExistence type="predicted"/>
<sequence>MNANKPFAKIVLDKLGTAQSNKDNNKLSDVKINIEDQPFFCHRFILCACSDFFKVLLHRQCSPNDSLISMIHITLKGIPHQTFGYVLDAVYRGENKLNETNMIEIWHAAHNLEIDFLKVKCEKYVIKQIQLENYTAIFESAIIIQSDQVLKALYAFLAQNYDHFITTDVFISMSKESFIGVINNCGESIVPADLLVESITKWVTHILPSDEAERPPAAAETNCQDIKPTGENKDADSKGVKEATDLEKPERKDDYKNRPLEAIFQRHHDEDKKKLCQADIDSRWKHLGLLFRRVNFKLVSGERLRELMMDDHIMACDEARSIVNAAAAERIDRQIPKTTNKPGYWSSLFGLSQNTN</sequence>
<evidence type="ECO:0000256" key="1">
    <source>
        <dbReference type="SAM" id="MobiDB-lite"/>
    </source>
</evidence>
<feature type="domain" description="BTB" evidence="2">
    <location>
        <begin position="28"/>
        <end position="99"/>
    </location>
</feature>
<feature type="compositionally biased region" description="Basic and acidic residues" evidence="1">
    <location>
        <begin position="228"/>
        <end position="252"/>
    </location>
</feature>
<dbReference type="InterPro" id="IPR011333">
    <property type="entry name" value="SKP1/BTB/POZ_sf"/>
</dbReference>
<evidence type="ECO:0000313" key="7">
    <source>
        <dbReference type="RefSeq" id="XP_055884917.1"/>
    </source>
</evidence>
<dbReference type="RefSeq" id="XP_055884916.1">
    <property type="nucleotide sequence ID" value="XM_056028941.1"/>
</dbReference>
<dbReference type="CDD" id="cd18186">
    <property type="entry name" value="BTB_POZ_ZBTB_KLHL-like"/>
    <property type="match status" value="1"/>
</dbReference>
<evidence type="ECO:0000313" key="4">
    <source>
        <dbReference type="RefSeq" id="XP_055884914.1"/>
    </source>
</evidence>
<evidence type="ECO:0000313" key="6">
    <source>
        <dbReference type="RefSeq" id="XP_055884916.1"/>
    </source>
</evidence>
<protein>
    <submittedName>
        <fullName evidence="4 5">Kelch-like protein 41b</fullName>
    </submittedName>
</protein>
<dbReference type="RefSeq" id="XP_055884917.1">
    <property type="nucleotide sequence ID" value="XM_056028942.1"/>
</dbReference>
<organism evidence="3 6">
    <name type="scientific">Biomphalaria glabrata</name>
    <name type="common">Bloodfluke planorb</name>
    <name type="synonym">Freshwater snail</name>
    <dbReference type="NCBI Taxonomy" id="6526"/>
    <lineage>
        <taxon>Eukaryota</taxon>
        <taxon>Metazoa</taxon>
        <taxon>Spiralia</taxon>
        <taxon>Lophotrochozoa</taxon>
        <taxon>Mollusca</taxon>
        <taxon>Gastropoda</taxon>
        <taxon>Heterobranchia</taxon>
        <taxon>Euthyneura</taxon>
        <taxon>Panpulmonata</taxon>
        <taxon>Hygrophila</taxon>
        <taxon>Lymnaeoidea</taxon>
        <taxon>Planorbidae</taxon>
        <taxon>Biomphalaria</taxon>
    </lineage>
</organism>
<keyword evidence="3" id="KW-1185">Reference proteome</keyword>
<evidence type="ECO:0000313" key="3">
    <source>
        <dbReference type="Proteomes" id="UP001165740"/>
    </source>
</evidence>
<feature type="region of interest" description="Disordered" evidence="1">
    <location>
        <begin position="211"/>
        <end position="252"/>
    </location>
</feature>
<dbReference type="SUPFAM" id="SSF54695">
    <property type="entry name" value="POZ domain"/>
    <property type="match status" value="1"/>
</dbReference>
<accession>A0A9W3AC93</accession>
<dbReference type="InterPro" id="IPR000210">
    <property type="entry name" value="BTB/POZ_dom"/>
</dbReference>
<dbReference type="SMART" id="SM00225">
    <property type="entry name" value="BTB"/>
    <property type="match status" value="1"/>
</dbReference>
<dbReference type="OrthoDB" id="1925334at2759"/>
<evidence type="ECO:0000259" key="2">
    <source>
        <dbReference type="PROSITE" id="PS50097"/>
    </source>
</evidence>
<dbReference type="RefSeq" id="XP_055884914.1">
    <property type="nucleotide sequence ID" value="XM_056028939.1"/>
</dbReference>
<gene>
    <name evidence="4 5 6 7" type="primary">LOC106065057</name>
</gene>
<reference evidence="4 5" key="1">
    <citation type="submission" date="2025-04" db="UniProtKB">
        <authorList>
            <consortium name="RefSeq"/>
        </authorList>
    </citation>
    <scope>IDENTIFICATION</scope>
</reference>
<dbReference type="Pfam" id="PF00651">
    <property type="entry name" value="BTB"/>
    <property type="match status" value="1"/>
</dbReference>
<name>A0A9W3AC93_BIOGL</name>
<dbReference type="PANTHER" id="PTHR45632">
    <property type="entry name" value="LD33804P"/>
    <property type="match status" value="1"/>
</dbReference>
<dbReference type="Proteomes" id="UP001165740">
    <property type="component" value="Chromosome 5"/>
</dbReference>
<dbReference type="RefSeq" id="XP_055884915.1">
    <property type="nucleotide sequence ID" value="XM_056028940.1"/>
</dbReference>
<evidence type="ECO:0000313" key="5">
    <source>
        <dbReference type="RefSeq" id="XP_055884915.1"/>
    </source>
</evidence>
<dbReference type="PROSITE" id="PS50097">
    <property type="entry name" value="BTB"/>
    <property type="match status" value="1"/>
</dbReference>
<dbReference type="GeneID" id="106065057"/>
<dbReference type="Gene3D" id="3.30.710.10">
    <property type="entry name" value="Potassium Channel Kv1.1, Chain A"/>
    <property type="match status" value="1"/>
</dbReference>
<dbReference type="AlphaFoldDB" id="A0A9W3AC93"/>